<reference evidence="1 2" key="1">
    <citation type="submission" date="2019-03" db="EMBL/GenBank/DDBJ databases">
        <title>Genomic Encyclopedia of Type Strains, Phase IV (KMG-IV): sequencing the most valuable type-strain genomes for metagenomic binning, comparative biology and taxonomic classification.</title>
        <authorList>
            <person name="Goeker M."/>
        </authorList>
    </citation>
    <scope>NUCLEOTIDE SEQUENCE [LARGE SCALE GENOMIC DNA]</scope>
    <source>
        <strain evidence="1 2">DSM 22362</strain>
    </source>
</reference>
<dbReference type="EMBL" id="SMBZ01000004">
    <property type="protein sequence ID" value="TCV19566.1"/>
    <property type="molecule type" value="Genomic_DNA"/>
</dbReference>
<proteinExistence type="predicted"/>
<dbReference type="OrthoDB" id="9809364at2"/>
<dbReference type="PROSITE" id="PS51257">
    <property type="entry name" value="PROKAR_LIPOPROTEIN"/>
    <property type="match status" value="1"/>
</dbReference>
<dbReference type="Pfam" id="PF07676">
    <property type="entry name" value="PD40"/>
    <property type="match status" value="4"/>
</dbReference>
<dbReference type="Proteomes" id="UP000295197">
    <property type="component" value="Unassembled WGS sequence"/>
</dbReference>
<dbReference type="InterPro" id="IPR011659">
    <property type="entry name" value="WD40"/>
</dbReference>
<dbReference type="RefSeq" id="WP_132776659.1">
    <property type="nucleotide sequence ID" value="NZ_SMBZ01000004.1"/>
</dbReference>
<evidence type="ECO:0000313" key="1">
    <source>
        <dbReference type="EMBL" id="TCV19566.1"/>
    </source>
</evidence>
<dbReference type="AlphaFoldDB" id="A0A4R3VZK8"/>
<dbReference type="InterPro" id="IPR011042">
    <property type="entry name" value="6-blade_b-propeller_TolB-like"/>
</dbReference>
<comment type="caution">
    <text evidence="1">The sequence shown here is derived from an EMBL/GenBank/DDBJ whole genome shotgun (WGS) entry which is preliminary data.</text>
</comment>
<gene>
    <name evidence="1" type="ORF">EDC17_100488</name>
</gene>
<accession>A0A4R3VZK8</accession>
<keyword evidence="2" id="KW-1185">Reference proteome</keyword>
<sequence>MKLYGTSVLLLLFMLLSCGQKYGANLPFNSQQASKDSATLFADGIISTHLNEYNITFSPDGNVVLFTIANTTTANRFYTIFITKKEEGKWTKPQIAPFSGQFSDADPFFAPDGEKLYYISTRPILQGQPKSDFDIWCVDYANGDFSKPKHLGNEINSEKDELYPAISKKWNLFFSAENGENGYDIMLSKYSNGKYLPRVSLSGSLNTTNIEFDAFVHPDEKYIIYTGIGYKDGYGSGDLYISYNREDLWTHGRNMGKQVNSPHMDQCPMVSTDGKYLFFTSFRDGQPYNSKEPMTTKVYLDMLNSPLNGLGNIFWIDFQKLSNRENYTNE</sequence>
<organism evidence="1 2">
    <name type="scientific">Sphingobacterium alimentarium</name>
    <dbReference type="NCBI Taxonomy" id="797292"/>
    <lineage>
        <taxon>Bacteria</taxon>
        <taxon>Pseudomonadati</taxon>
        <taxon>Bacteroidota</taxon>
        <taxon>Sphingobacteriia</taxon>
        <taxon>Sphingobacteriales</taxon>
        <taxon>Sphingobacteriaceae</taxon>
        <taxon>Sphingobacterium</taxon>
    </lineage>
</organism>
<dbReference type="SUPFAM" id="SSF69304">
    <property type="entry name" value="Tricorn protease N-terminal domain"/>
    <property type="match status" value="1"/>
</dbReference>
<protein>
    <submittedName>
        <fullName evidence="1">WD40 repeat protein</fullName>
    </submittedName>
</protein>
<name>A0A4R3VZK8_9SPHI</name>
<dbReference type="Gene3D" id="2.120.10.30">
    <property type="entry name" value="TolB, C-terminal domain"/>
    <property type="match status" value="1"/>
</dbReference>
<evidence type="ECO:0000313" key="2">
    <source>
        <dbReference type="Proteomes" id="UP000295197"/>
    </source>
</evidence>